<dbReference type="SUPFAM" id="SSF52540">
    <property type="entry name" value="P-loop containing nucleoside triphosphate hydrolases"/>
    <property type="match status" value="1"/>
</dbReference>
<feature type="binding site" description="in other chain" evidence="7">
    <location>
        <position position="304"/>
    </location>
    <ligand>
        <name>IMP</name>
        <dbReference type="ChEBI" id="CHEBI:58053"/>
        <note>ligand shared between dimeric partners</note>
    </ligand>
</feature>
<organism evidence="9 10">
    <name type="scientific">Candidatus Rhabdochlamydia oedothoracis</name>
    <dbReference type="NCBI Taxonomy" id="2720720"/>
    <lineage>
        <taxon>Bacteria</taxon>
        <taxon>Pseudomonadati</taxon>
        <taxon>Chlamydiota</taxon>
        <taxon>Chlamydiia</taxon>
        <taxon>Parachlamydiales</taxon>
        <taxon>Candidatus Rhabdochlamydiaceae</taxon>
        <taxon>Candidatus Rhabdochlamydia</taxon>
    </lineage>
</organism>
<dbReference type="HAMAP" id="MF_00011">
    <property type="entry name" value="Adenylosucc_synth"/>
    <property type="match status" value="1"/>
</dbReference>
<dbReference type="PROSITE" id="PS01266">
    <property type="entry name" value="ADENYLOSUCCIN_SYN_1"/>
    <property type="match status" value="1"/>
</dbReference>
<dbReference type="GO" id="GO:0004019">
    <property type="term" value="F:adenylosuccinate synthase activity"/>
    <property type="evidence" value="ECO:0007669"/>
    <property type="project" value="UniProtKB-EC"/>
</dbReference>
<feature type="binding site" evidence="7">
    <location>
        <begin position="300"/>
        <end position="306"/>
    </location>
    <ligand>
        <name>substrate</name>
    </ligand>
</feature>
<feature type="binding site" description="in other chain" evidence="7">
    <location>
        <position position="239"/>
    </location>
    <ligand>
        <name>IMP</name>
        <dbReference type="ChEBI" id="CHEBI:58053"/>
        <note>ligand shared between dimeric partners</note>
    </ligand>
</feature>
<feature type="active site" description="Proton acceptor" evidence="7">
    <location>
        <position position="13"/>
    </location>
</feature>
<feature type="binding site" evidence="7">
    <location>
        <begin position="12"/>
        <end position="18"/>
    </location>
    <ligand>
        <name>GTP</name>
        <dbReference type="ChEBI" id="CHEBI:37565"/>
    </ligand>
</feature>
<protein>
    <recommendedName>
        <fullName evidence="7 8">Adenylosuccinate synthetase</fullName>
        <shortName evidence="7">AMPSase</shortName>
        <shortName evidence="7">AdSS</shortName>
        <ecNumber evidence="7 8">6.3.4.4</ecNumber>
    </recommendedName>
    <alternativeName>
        <fullName evidence="7">IMP--aspartate ligase</fullName>
    </alternativeName>
</protein>
<name>A0ABX8UZ64_9BACT</name>
<keyword evidence="10" id="KW-1185">Reference proteome</keyword>
<evidence type="ECO:0000256" key="1">
    <source>
        <dbReference type="ARBA" id="ARBA00022598"/>
    </source>
</evidence>
<feature type="binding site" description="in other chain" evidence="7">
    <location>
        <position position="129"/>
    </location>
    <ligand>
        <name>IMP</name>
        <dbReference type="ChEBI" id="CHEBI:58053"/>
        <note>ligand shared between dimeric partners</note>
    </ligand>
</feature>
<keyword evidence="4 7" id="KW-0658">Purine biosynthesis</keyword>
<dbReference type="SMART" id="SM00788">
    <property type="entry name" value="Adenylsucc_synt"/>
    <property type="match status" value="1"/>
</dbReference>
<evidence type="ECO:0000256" key="5">
    <source>
        <dbReference type="ARBA" id="ARBA00022842"/>
    </source>
</evidence>
<evidence type="ECO:0000313" key="10">
    <source>
        <dbReference type="Proteomes" id="UP000826014"/>
    </source>
</evidence>
<feature type="binding site" description="in other chain" evidence="7">
    <location>
        <begin position="13"/>
        <end position="16"/>
    </location>
    <ligand>
        <name>IMP</name>
        <dbReference type="ChEBI" id="CHEBI:58053"/>
        <note>ligand shared between dimeric partners</note>
    </ligand>
</feature>
<proteinExistence type="inferred from homology"/>
<dbReference type="EC" id="6.3.4.4" evidence="7 8"/>
<feature type="binding site" evidence="7">
    <location>
        <position position="40"/>
    </location>
    <ligand>
        <name>Mg(2+)</name>
        <dbReference type="ChEBI" id="CHEBI:18420"/>
    </ligand>
</feature>
<evidence type="ECO:0000256" key="6">
    <source>
        <dbReference type="ARBA" id="ARBA00023134"/>
    </source>
</evidence>
<evidence type="ECO:0000256" key="2">
    <source>
        <dbReference type="ARBA" id="ARBA00022723"/>
    </source>
</evidence>
<feature type="binding site" description="in other chain" evidence="7">
    <location>
        <begin position="38"/>
        <end position="41"/>
    </location>
    <ligand>
        <name>IMP</name>
        <dbReference type="ChEBI" id="CHEBI:58053"/>
        <note>ligand shared between dimeric partners</note>
    </ligand>
</feature>
<keyword evidence="1 7" id="KW-0436">Ligase</keyword>
<dbReference type="NCBIfam" id="TIGR00184">
    <property type="entry name" value="purA"/>
    <property type="match status" value="1"/>
</dbReference>
<comment type="catalytic activity">
    <reaction evidence="7 8">
        <text>IMP + L-aspartate + GTP = N(6)-(1,2-dicarboxyethyl)-AMP + GDP + phosphate + 2 H(+)</text>
        <dbReference type="Rhea" id="RHEA:15753"/>
        <dbReference type="ChEBI" id="CHEBI:15378"/>
        <dbReference type="ChEBI" id="CHEBI:29991"/>
        <dbReference type="ChEBI" id="CHEBI:37565"/>
        <dbReference type="ChEBI" id="CHEBI:43474"/>
        <dbReference type="ChEBI" id="CHEBI:57567"/>
        <dbReference type="ChEBI" id="CHEBI:58053"/>
        <dbReference type="ChEBI" id="CHEBI:58189"/>
        <dbReference type="EC" id="6.3.4.4"/>
    </reaction>
</comment>
<sequence length="431" mass="47966">MSSMIVVGAQWGDEGKGKVTDLLAKSADFVVRAQGGNNAGHTILIGSQELRFHLIPSGILHPNTHCLITGGTVIDPGSFLEEVDCLRKEGIDFADRLWLSNYAHVIFPYHKLLDKLYESRKKDRAIGTTGKGIGPCYADRSSRIGIRLAEFVRPDILRKRLQANLFSKNQELQIIFQQEPLLLDSLLEECHQLAAKLKPFIAPVEEWIAEALKMGKKVLFEGAQGTLLDNNFGSYPYVTSSSTIAAGVIAGAGIGPTKIDHVLGVVKTYTTRVGEGPLPTAFTEKEQKMFVASKVREIGTTTGRTRRMGWFDACLVRYSARLNGLDSMALTKLDVLDTLDEIKICTHYRLDGVTLESPPALIEDLARVEPIYEVLEGWRKETSQVPSYEELPEKAIYYLKRISELIDVPISMISLGPDRKSTLFLHQFFKK</sequence>
<keyword evidence="6 7" id="KW-0342">GTP-binding</keyword>
<dbReference type="CDD" id="cd03108">
    <property type="entry name" value="AdSS"/>
    <property type="match status" value="1"/>
</dbReference>
<dbReference type="NCBIfam" id="NF002223">
    <property type="entry name" value="PRK01117.1"/>
    <property type="match status" value="1"/>
</dbReference>
<feature type="binding site" evidence="7">
    <location>
        <position position="306"/>
    </location>
    <ligand>
        <name>GTP</name>
        <dbReference type="ChEBI" id="CHEBI:37565"/>
    </ligand>
</feature>
<comment type="cofactor">
    <cofactor evidence="7">
        <name>Mg(2+)</name>
        <dbReference type="ChEBI" id="CHEBI:18420"/>
    </cofactor>
    <text evidence="7">Binds 1 Mg(2+) ion per subunit.</text>
</comment>
<feature type="binding site" evidence="7">
    <location>
        <position position="143"/>
    </location>
    <ligand>
        <name>IMP</name>
        <dbReference type="ChEBI" id="CHEBI:58053"/>
        <note>ligand shared between dimeric partners</note>
    </ligand>
</feature>
<keyword evidence="2 7" id="KW-0479">Metal-binding</keyword>
<dbReference type="InterPro" id="IPR018220">
    <property type="entry name" value="Adenylosuccin_syn_GTP-bd"/>
</dbReference>
<keyword evidence="5 7" id="KW-0460">Magnesium</keyword>
<comment type="pathway">
    <text evidence="7 8">Purine metabolism; AMP biosynthesis via de novo pathway; AMP from IMP: step 1/2.</text>
</comment>
<comment type="function">
    <text evidence="7">Plays an important role in the de novo pathway of purine nucleotide biosynthesis. Catalyzes the first committed step in the biosynthesis of AMP from IMP.</text>
</comment>
<feature type="binding site" evidence="7">
    <location>
        <position position="13"/>
    </location>
    <ligand>
        <name>Mg(2+)</name>
        <dbReference type="ChEBI" id="CHEBI:18420"/>
    </ligand>
</feature>
<keyword evidence="7" id="KW-0963">Cytoplasm</keyword>
<comment type="subcellular location">
    <subcellularLocation>
        <location evidence="7">Cytoplasm</location>
    </subcellularLocation>
</comment>
<feature type="binding site" description="in other chain" evidence="7">
    <location>
        <position position="224"/>
    </location>
    <ligand>
        <name>IMP</name>
        <dbReference type="ChEBI" id="CHEBI:58053"/>
        <note>ligand shared between dimeric partners</note>
    </ligand>
</feature>
<feature type="binding site" evidence="7">
    <location>
        <begin position="40"/>
        <end position="42"/>
    </location>
    <ligand>
        <name>GTP</name>
        <dbReference type="ChEBI" id="CHEBI:37565"/>
    </ligand>
</feature>
<keyword evidence="3 7" id="KW-0547">Nucleotide-binding</keyword>
<reference evidence="9 10" key="1">
    <citation type="journal article" date="2022" name="bioRxiv">
        <title>Ecology and evolution of chlamydial symbionts of arthropods.</title>
        <authorList>
            <person name="Halter T."/>
            <person name="Koestlbacher S."/>
            <person name="Collingro A."/>
            <person name="Sixt B.S."/>
            <person name="Toenshoff E.R."/>
            <person name="Hendrickx F."/>
            <person name="Kostanjsek R."/>
            <person name="Horn M."/>
        </authorList>
    </citation>
    <scope>NUCLEOTIDE SEQUENCE [LARGE SCALE GENOMIC DNA]</scope>
    <source>
        <strain evidence="9">W744xW776</strain>
    </source>
</reference>
<dbReference type="PANTHER" id="PTHR11846">
    <property type="entry name" value="ADENYLOSUCCINATE SYNTHETASE"/>
    <property type="match status" value="1"/>
</dbReference>
<dbReference type="Gene3D" id="3.90.170.10">
    <property type="entry name" value="Adenylosuccinate Synthetase, subunit A, domain 3"/>
    <property type="match status" value="1"/>
</dbReference>
<dbReference type="Gene3D" id="3.40.440.10">
    <property type="entry name" value="Adenylosuccinate Synthetase, subunit A, domain 1"/>
    <property type="match status" value="1"/>
</dbReference>
<dbReference type="RefSeq" id="WP_215217512.1">
    <property type="nucleotide sequence ID" value="NZ_CP075587.1"/>
</dbReference>
<dbReference type="Gene3D" id="1.10.300.10">
    <property type="entry name" value="Adenylosuccinate Synthetase, subunit A, domain 2"/>
    <property type="match status" value="1"/>
</dbReference>
<feature type="binding site" evidence="7">
    <location>
        <begin position="332"/>
        <end position="334"/>
    </location>
    <ligand>
        <name>GTP</name>
        <dbReference type="ChEBI" id="CHEBI:37565"/>
    </ligand>
</feature>
<dbReference type="InterPro" id="IPR042111">
    <property type="entry name" value="Adenylosuccinate_synth_dom3"/>
</dbReference>
<dbReference type="Proteomes" id="UP000826014">
    <property type="component" value="Chromosome"/>
</dbReference>
<evidence type="ECO:0000313" key="9">
    <source>
        <dbReference type="EMBL" id="QYF48254.1"/>
    </source>
</evidence>
<dbReference type="InterPro" id="IPR027417">
    <property type="entry name" value="P-loop_NTPase"/>
</dbReference>
<dbReference type="PANTHER" id="PTHR11846:SF0">
    <property type="entry name" value="ADENYLOSUCCINATE SYNTHETASE"/>
    <property type="match status" value="1"/>
</dbReference>
<evidence type="ECO:0000256" key="8">
    <source>
        <dbReference type="RuleBase" id="RU000520"/>
    </source>
</evidence>
<dbReference type="InterPro" id="IPR042109">
    <property type="entry name" value="Adenylosuccinate_synth_dom1"/>
</dbReference>
<evidence type="ECO:0000256" key="4">
    <source>
        <dbReference type="ARBA" id="ARBA00022755"/>
    </source>
</evidence>
<comment type="subunit">
    <text evidence="7">Homodimer.</text>
</comment>
<dbReference type="InterPro" id="IPR042110">
    <property type="entry name" value="Adenylosuccinate_synth_dom2"/>
</dbReference>
<evidence type="ECO:0000256" key="7">
    <source>
        <dbReference type="HAMAP-Rule" id="MF_00011"/>
    </source>
</evidence>
<evidence type="ECO:0000256" key="3">
    <source>
        <dbReference type="ARBA" id="ARBA00022741"/>
    </source>
</evidence>
<feature type="active site" description="Proton donor" evidence="7">
    <location>
        <position position="41"/>
    </location>
</feature>
<dbReference type="EMBL" id="CP075587">
    <property type="protein sequence ID" value="QYF48254.1"/>
    <property type="molecule type" value="Genomic_DNA"/>
</dbReference>
<dbReference type="Pfam" id="PF00709">
    <property type="entry name" value="Adenylsucc_synt"/>
    <property type="match status" value="1"/>
</dbReference>
<comment type="similarity">
    <text evidence="7 8">Belongs to the adenylosuccinate synthetase family.</text>
</comment>
<gene>
    <name evidence="7" type="primary">purA</name>
    <name evidence="9" type="ORF">RHABOEDO_000379</name>
</gene>
<dbReference type="InterPro" id="IPR001114">
    <property type="entry name" value="Adenylosuccinate_synthetase"/>
</dbReference>
<accession>A0ABX8UZ64</accession>
<feature type="binding site" evidence="7">
    <location>
        <begin position="414"/>
        <end position="416"/>
    </location>
    <ligand>
        <name>GTP</name>
        <dbReference type="ChEBI" id="CHEBI:37565"/>
    </ligand>
</feature>